<dbReference type="OrthoDB" id="1116478at2759"/>
<organism evidence="1 2">
    <name type="scientific">Arabis nemorensis</name>
    <dbReference type="NCBI Taxonomy" id="586526"/>
    <lineage>
        <taxon>Eukaryota</taxon>
        <taxon>Viridiplantae</taxon>
        <taxon>Streptophyta</taxon>
        <taxon>Embryophyta</taxon>
        <taxon>Tracheophyta</taxon>
        <taxon>Spermatophyta</taxon>
        <taxon>Magnoliopsida</taxon>
        <taxon>eudicotyledons</taxon>
        <taxon>Gunneridae</taxon>
        <taxon>Pentapetalae</taxon>
        <taxon>rosids</taxon>
        <taxon>malvids</taxon>
        <taxon>Brassicales</taxon>
        <taxon>Brassicaceae</taxon>
        <taxon>Arabideae</taxon>
        <taxon>Arabis</taxon>
    </lineage>
</organism>
<protein>
    <submittedName>
        <fullName evidence="1">Uncharacterized protein</fullName>
    </submittedName>
</protein>
<name>A0A565CXF8_9BRAS</name>
<proteinExistence type="predicted"/>
<dbReference type="EMBL" id="CABITT030000008">
    <property type="protein sequence ID" value="VVB18393.1"/>
    <property type="molecule type" value="Genomic_DNA"/>
</dbReference>
<gene>
    <name evidence="1" type="ORF">ANE_LOCUS28837</name>
</gene>
<sequence length="161" mass="18935">MWSTSKSEAAKRFAPILEKETARTRDMQWHEQRFAPILERETEKTRNMEWLRYGTRLEQITTSITGFELSDEEADEFKAKMSEETSQQLSRDSVCRIHALDVRTDQWCNVTVIEKSEDKLILDWTNCTGCEVGKTVDFDFKNSFWKDNYYTGSDVVFYAIS</sequence>
<reference evidence="1" key="1">
    <citation type="submission" date="2019-07" db="EMBL/GenBank/DDBJ databases">
        <authorList>
            <person name="Dittberner H."/>
        </authorList>
    </citation>
    <scope>NUCLEOTIDE SEQUENCE [LARGE SCALE GENOMIC DNA]</scope>
</reference>
<evidence type="ECO:0000313" key="1">
    <source>
        <dbReference type="EMBL" id="VVB18393.1"/>
    </source>
</evidence>
<keyword evidence="2" id="KW-1185">Reference proteome</keyword>
<dbReference type="Proteomes" id="UP000489600">
    <property type="component" value="Unassembled WGS sequence"/>
</dbReference>
<comment type="caution">
    <text evidence="1">The sequence shown here is derived from an EMBL/GenBank/DDBJ whole genome shotgun (WGS) entry which is preliminary data.</text>
</comment>
<accession>A0A565CXF8</accession>
<evidence type="ECO:0000313" key="2">
    <source>
        <dbReference type="Proteomes" id="UP000489600"/>
    </source>
</evidence>
<dbReference type="AlphaFoldDB" id="A0A565CXF8"/>